<dbReference type="InterPro" id="IPR029045">
    <property type="entry name" value="ClpP/crotonase-like_dom_sf"/>
</dbReference>
<evidence type="ECO:0000313" key="3">
    <source>
        <dbReference type="Proteomes" id="UP001333102"/>
    </source>
</evidence>
<dbReference type="Pfam" id="PF03572">
    <property type="entry name" value="Peptidase_S41"/>
    <property type="match status" value="1"/>
</dbReference>
<evidence type="ECO:0000259" key="1">
    <source>
        <dbReference type="Pfam" id="PF03572"/>
    </source>
</evidence>
<name>A0ABZ1BM36_9FIRM</name>
<accession>A0ABZ1BM36</accession>
<dbReference type="EMBL" id="CP141614">
    <property type="protein sequence ID" value="WRP13817.1"/>
    <property type="molecule type" value="Genomic_DNA"/>
</dbReference>
<evidence type="ECO:0000313" key="2">
    <source>
        <dbReference type="EMBL" id="WRP13817.1"/>
    </source>
</evidence>
<dbReference type="Proteomes" id="UP001333102">
    <property type="component" value="Chromosome"/>
</dbReference>
<organism evidence="2 3">
    <name type="scientific">Geochorda subterranea</name>
    <dbReference type="NCBI Taxonomy" id="3109564"/>
    <lineage>
        <taxon>Bacteria</taxon>
        <taxon>Bacillati</taxon>
        <taxon>Bacillota</taxon>
        <taxon>Limnochordia</taxon>
        <taxon>Limnochordales</taxon>
        <taxon>Geochordaceae</taxon>
        <taxon>Geochorda</taxon>
    </lineage>
</organism>
<dbReference type="RefSeq" id="WP_324668073.1">
    <property type="nucleotide sequence ID" value="NZ_CP141614.1"/>
</dbReference>
<gene>
    <name evidence="2" type="ORF">VLY81_10270</name>
</gene>
<dbReference type="SUPFAM" id="SSF52096">
    <property type="entry name" value="ClpP/crotonase"/>
    <property type="match status" value="1"/>
</dbReference>
<sequence length="445" mass="49080">MPALGAASGTEPLLSVDDIREDLRFLVRTVEDVHPALSDAGRRAAFHDQALQAVERLQAPMPVGALFFLAQRVLRSLPEPDAHTGLAYRPVEPVLPVHFRWVSDGLVVTQAAPGSPVRPGDVVVRLGGLSPEELLDELRHVVPAEHDGWVRARGEALIRQAFMLRRLGAIGTDGAVEVVIRRATAEPGAEVEQALLVGLVSPDRPMAPGGLEEEARPWFGWRIEPQHSLGFFWLDRCDDTPDYRQAVDDFFEAVAVSGVRKVAIDLRRNGGGNSAVTDAFLRYVPVDRVRSYRSRIRFSPEADRQRGYGLVARMVHAFAPLAPNTVRTPRPARRDRIFTGDLYILTSPHTFSSAVWFATVFSDNGLAMVVGEPTGGAPSSYGDILRFELPRSGMGFSVSHKRFTRPDPGRDPAETLAPDHWVPTTVESIRQRRDPQLEWVRAAGL</sequence>
<dbReference type="InterPro" id="IPR005151">
    <property type="entry name" value="Tail-specific_protease"/>
</dbReference>
<feature type="domain" description="Tail specific protease" evidence="1">
    <location>
        <begin position="244"/>
        <end position="410"/>
    </location>
</feature>
<protein>
    <submittedName>
        <fullName evidence="2">S41 family peptidase</fullName>
    </submittedName>
</protein>
<dbReference type="Gene3D" id="3.90.226.10">
    <property type="entry name" value="2-enoyl-CoA Hydratase, Chain A, domain 1"/>
    <property type="match status" value="1"/>
</dbReference>
<proteinExistence type="predicted"/>
<reference evidence="3" key="1">
    <citation type="submission" date="2023-12" db="EMBL/GenBank/DDBJ databases">
        <title>Novel isolates from deep terrestrial aquifers shed light on the physiology and ecology of the class Limnochordia.</title>
        <authorList>
            <person name="Karnachuk O.V."/>
            <person name="Lukina A.P."/>
            <person name="Avakyan M.R."/>
            <person name="Kadnikov V."/>
            <person name="Begmatov S."/>
            <person name="Beletsky A.V."/>
            <person name="Mardanov A.V."/>
            <person name="Ravin N.V."/>
        </authorList>
    </citation>
    <scope>NUCLEOTIDE SEQUENCE [LARGE SCALE GENOMIC DNA]</scope>
    <source>
        <strain evidence="3">LN</strain>
    </source>
</reference>
<keyword evidence="3" id="KW-1185">Reference proteome</keyword>